<dbReference type="STRING" id="1182545.A0A072NUY6"/>
<dbReference type="InterPro" id="IPR036770">
    <property type="entry name" value="Ankyrin_rpt-contain_sf"/>
</dbReference>
<dbReference type="InterPro" id="IPR002110">
    <property type="entry name" value="Ankyrin_rpt"/>
</dbReference>
<dbReference type="SUPFAM" id="SSF48403">
    <property type="entry name" value="Ankyrin repeat"/>
    <property type="match status" value="1"/>
</dbReference>
<keyword evidence="5" id="KW-1185">Reference proteome</keyword>
<keyword evidence="2" id="KW-0040">ANK repeat</keyword>
<evidence type="ECO:0000313" key="5">
    <source>
        <dbReference type="Proteomes" id="UP000027920"/>
    </source>
</evidence>
<keyword evidence="1" id="KW-0677">Repeat</keyword>
<evidence type="ECO:0000256" key="3">
    <source>
        <dbReference type="SAM" id="MobiDB-lite"/>
    </source>
</evidence>
<evidence type="ECO:0000313" key="4">
    <source>
        <dbReference type="EMBL" id="KEF50838.1"/>
    </source>
</evidence>
<dbReference type="RefSeq" id="XP_013253428.1">
    <property type="nucleotide sequence ID" value="XM_013397974.1"/>
</dbReference>
<organism evidence="4 5">
    <name type="scientific">Exophiala aquamarina CBS 119918</name>
    <dbReference type="NCBI Taxonomy" id="1182545"/>
    <lineage>
        <taxon>Eukaryota</taxon>
        <taxon>Fungi</taxon>
        <taxon>Dikarya</taxon>
        <taxon>Ascomycota</taxon>
        <taxon>Pezizomycotina</taxon>
        <taxon>Eurotiomycetes</taxon>
        <taxon>Chaetothyriomycetidae</taxon>
        <taxon>Chaetothyriales</taxon>
        <taxon>Herpotrichiellaceae</taxon>
        <taxon>Exophiala</taxon>
    </lineage>
</organism>
<dbReference type="Pfam" id="PF12796">
    <property type="entry name" value="Ank_2"/>
    <property type="match status" value="1"/>
</dbReference>
<reference evidence="4 5" key="1">
    <citation type="submission" date="2013-03" db="EMBL/GenBank/DDBJ databases">
        <title>The Genome Sequence of Exophiala aquamarina CBS 119918.</title>
        <authorList>
            <consortium name="The Broad Institute Genomics Platform"/>
            <person name="Cuomo C."/>
            <person name="de Hoog S."/>
            <person name="Gorbushina A."/>
            <person name="Walker B."/>
            <person name="Young S.K."/>
            <person name="Zeng Q."/>
            <person name="Gargeya S."/>
            <person name="Fitzgerald M."/>
            <person name="Haas B."/>
            <person name="Abouelleil A."/>
            <person name="Allen A.W."/>
            <person name="Alvarado L."/>
            <person name="Arachchi H.M."/>
            <person name="Berlin A.M."/>
            <person name="Chapman S.B."/>
            <person name="Gainer-Dewar J."/>
            <person name="Goldberg J."/>
            <person name="Griggs A."/>
            <person name="Gujja S."/>
            <person name="Hansen M."/>
            <person name="Howarth C."/>
            <person name="Imamovic A."/>
            <person name="Ireland A."/>
            <person name="Larimer J."/>
            <person name="McCowan C."/>
            <person name="Murphy C."/>
            <person name="Pearson M."/>
            <person name="Poon T.W."/>
            <person name="Priest M."/>
            <person name="Roberts A."/>
            <person name="Saif S."/>
            <person name="Shea T."/>
            <person name="Sisk P."/>
            <person name="Sykes S."/>
            <person name="Wortman J."/>
            <person name="Nusbaum C."/>
            <person name="Birren B."/>
        </authorList>
    </citation>
    <scope>NUCLEOTIDE SEQUENCE [LARGE SCALE GENOMIC DNA]</scope>
    <source>
        <strain evidence="4 5">CBS 119918</strain>
    </source>
</reference>
<gene>
    <name evidence="4" type="ORF">A1O9_13109</name>
</gene>
<name>A0A072NUY6_9EURO</name>
<dbReference type="GO" id="GO:0085020">
    <property type="term" value="P:protein K6-linked ubiquitination"/>
    <property type="evidence" value="ECO:0007669"/>
    <property type="project" value="TreeGrafter"/>
</dbReference>
<feature type="region of interest" description="Disordered" evidence="3">
    <location>
        <begin position="1"/>
        <end position="62"/>
    </location>
</feature>
<feature type="region of interest" description="Disordered" evidence="3">
    <location>
        <begin position="81"/>
        <end position="106"/>
    </location>
</feature>
<feature type="compositionally biased region" description="Basic and acidic residues" evidence="3">
    <location>
        <begin position="29"/>
        <end position="39"/>
    </location>
</feature>
<protein>
    <submittedName>
        <fullName evidence="4">Uncharacterized protein</fullName>
    </submittedName>
</protein>
<proteinExistence type="predicted"/>
<feature type="compositionally biased region" description="Basic and acidic residues" evidence="3">
    <location>
        <begin position="81"/>
        <end position="95"/>
    </location>
</feature>
<evidence type="ECO:0000256" key="1">
    <source>
        <dbReference type="ARBA" id="ARBA00022737"/>
    </source>
</evidence>
<accession>A0A072NUY6</accession>
<dbReference type="HOGENOM" id="CLU_773943_0_0_1"/>
<dbReference type="GeneID" id="25288000"/>
<dbReference type="EMBL" id="AMGV01000068">
    <property type="protein sequence ID" value="KEF50838.1"/>
    <property type="molecule type" value="Genomic_DNA"/>
</dbReference>
<sequence>MASAADGEDDWTMVVANTGGTGTQDISEDDKSVREHDSTFRVASQTEEISSKDESTIGSGKRDHDISICLDASKVIEPKCEENDPVVRSDTDQRLRSNANPVPSETGFLIKESNRDAIPLTEPNDATTGDEPERQVKRINFARITLQSDHMSVPAANKPDGIRKSLTQAIKREDEEEVILLLKNGANANSTDRWGCALIYAIKWQNETVVMELLRRGADANSTDRRGCALIYAIKWENETVVMELLRRGADANSTDGWGCALTDAQRYRLKETAKLLGQVTPSSSRPQVSRGSGQTTINGVFPAGTKLDISTPGGSRLIIMSEQPINASSVCAGAGSLQFIGDSNSLSALLRERHYGD</sequence>
<dbReference type="OrthoDB" id="4772757at2759"/>
<dbReference type="VEuPathDB" id="FungiDB:A1O9_13109"/>
<dbReference type="PANTHER" id="PTHR24171:SF8">
    <property type="entry name" value="BRCA1-ASSOCIATED RING DOMAIN PROTEIN 1"/>
    <property type="match status" value="1"/>
</dbReference>
<dbReference type="PANTHER" id="PTHR24171">
    <property type="entry name" value="ANKYRIN REPEAT DOMAIN-CONTAINING PROTEIN 39-RELATED"/>
    <property type="match status" value="1"/>
</dbReference>
<comment type="caution">
    <text evidence="4">The sequence shown here is derived from an EMBL/GenBank/DDBJ whole genome shotgun (WGS) entry which is preliminary data.</text>
</comment>
<evidence type="ECO:0000256" key="2">
    <source>
        <dbReference type="ARBA" id="ARBA00023043"/>
    </source>
</evidence>
<dbReference type="Gene3D" id="1.25.40.20">
    <property type="entry name" value="Ankyrin repeat-containing domain"/>
    <property type="match status" value="1"/>
</dbReference>
<feature type="compositionally biased region" description="Acidic residues" evidence="3">
    <location>
        <begin position="1"/>
        <end position="11"/>
    </location>
</feature>
<dbReference type="Proteomes" id="UP000027920">
    <property type="component" value="Unassembled WGS sequence"/>
</dbReference>
<dbReference type="AlphaFoldDB" id="A0A072NUY6"/>
<feature type="compositionally biased region" description="Basic and acidic residues" evidence="3">
    <location>
        <begin position="49"/>
        <end position="62"/>
    </location>
</feature>
<dbReference type="GO" id="GO:0004842">
    <property type="term" value="F:ubiquitin-protein transferase activity"/>
    <property type="evidence" value="ECO:0007669"/>
    <property type="project" value="TreeGrafter"/>
</dbReference>